<keyword evidence="3" id="KW-1185">Reference proteome</keyword>
<dbReference type="AlphaFoldDB" id="A0AAD5KXB9"/>
<dbReference type="Proteomes" id="UP000820818">
    <property type="component" value="Linkage Group LG10"/>
</dbReference>
<accession>A0AAD5KXB9</accession>
<comment type="caution">
    <text evidence="2">The sequence shown here is derived from an EMBL/GenBank/DDBJ whole genome shotgun (WGS) entry which is preliminary data.</text>
</comment>
<dbReference type="EMBL" id="WJBH02000010">
    <property type="protein sequence ID" value="KAI9551786.1"/>
    <property type="molecule type" value="Genomic_DNA"/>
</dbReference>
<protein>
    <submittedName>
        <fullName evidence="2">Uncharacterized protein</fullName>
    </submittedName>
</protein>
<evidence type="ECO:0000256" key="1">
    <source>
        <dbReference type="SAM" id="MobiDB-lite"/>
    </source>
</evidence>
<feature type="region of interest" description="Disordered" evidence="1">
    <location>
        <begin position="30"/>
        <end position="50"/>
    </location>
</feature>
<gene>
    <name evidence="2" type="ORF">GHT06_022122</name>
</gene>
<reference evidence="2 3" key="1">
    <citation type="submission" date="2022-05" db="EMBL/GenBank/DDBJ databases">
        <title>A multi-omics perspective on studying reproductive biology in Daphnia sinensis.</title>
        <authorList>
            <person name="Jia J."/>
        </authorList>
    </citation>
    <scope>NUCLEOTIDE SEQUENCE [LARGE SCALE GENOMIC DNA]</scope>
    <source>
        <strain evidence="2 3">WSL</strain>
    </source>
</reference>
<evidence type="ECO:0000313" key="3">
    <source>
        <dbReference type="Proteomes" id="UP000820818"/>
    </source>
</evidence>
<evidence type="ECO:0000313" key="2">
    <source>
        <dbReference type="EMBL" id="KAI9551786.1"/>
    </source>
</evidence>
<feature type="compositionally biased region" description="Basic residues" evidence="1">
    <location>
        <begin position="35"/>
        <end position="50"/>
    </location>
</feature>
<proteinExistence type="predicted"/>
<name>A0AAD5KXB9_9CRUS</name>
<sequence>MRKKKTKTTVFLTNPVNVFLGLGAVRREKKNCVKSGKKKTNERRGLHRRD</sequence>
<organism evidence="2 3">
    <name type="scientific">Daphnia sinensis</name>
    <dbReference type="NCBI Taxonomy" id="1820382"/>
    <lineage>
        <taxon>Eukaryota</taxon>
        <taxon>Metazoa</taxon>
        <taxon>Ecdysozoa</taxon>
        <taxon>Arthropoda</taxon>
        <taxon>Crustacea</taxon>
        <taxon>Branchiopoda</taxon>
        <taxon>Diplostraca</taxon>
        <taxon>Cladocera</taxon>
        <taxon>Anomopoda</taxon>
        <taxon>Daphniidae</taxon>
        <taxon>Daphnia</taxon>
        <taxon>Daphnia similis group</taxon>
    </lineage>
</organism>